<feature type="domain" description="F-box" evidence="1">
    <location>
        <begin position="11"/>
        <end position="57"/>
    </location>
</feature>
<protein>
    <recommendedName>
        <fullName evidence="1">F-box domain-containing protein</fullName>
    </recommendedName>
</protein>
<sequence>MEMRSGRVVGGVTLNDLPERCVANVLSLTTPQDGCRLSAVSPIFKSAAESDVVWRSFLPNDLESILSTALDGSLLLSSASSKKRSLLHEQKGFFLHTKMERSGELHLNELPEGCIANALSFTAPLDVARLSAVSPMFKSAAISDVVWERFLPSDLESVLSTSPDGSLLLASVSSKRELYFSLCDNPILVDNGRKTAVNNGTRLSHWRDENEILYGTGEEVVLPVVLQSHVPSSMFPEVAELIKVSWLEIHGKINTSMLSPSILYTANLVFKFSISAYGLDDQPVEVAMKLDGDKICAHTVSWNAERRPVDLFNYSCRRSIPARESDGHYPKKRGDGWLEIELGDFLCTEGEDGELEMRVFDGINYWKHGLIVEGIEIRPKEADLLQSYGLVQAVEDTQDGFLHLKRHVYYEKWIQLYKFPTILYLAVHLLIDGLLGFVNRFYHICDITNMYKGLDDQLKESDGHYPRERGDGWLEIELGDFFTKEREDGELEMKVFDSTSHWKAGFTVEGIEIRPKEGK</sequence>
<keyword evidence="3" id="KW-1185">Reference proteome</keyword>
<gene>
    <name evidence="2" type="ORF">POTOM_056774</name>
</gene>
<dbReference type="EMBL" id="JAAWWB010000036">
    <property type="protein sequence ID" value="KAG6739188.1"/>
    <property type="molecule type" value="Genomic_DNA"/>
</dbReference>
<dbReference type="PANTHER" id="PTHR32278">
    <property type="entry name" value="F-BOX DOMAIN-CONTAINING PROTEIN"/>
    <property type="match status" value="1"/>
</dbReference>
<evidence type="ECO:0000259" key="1">
    <source>
        <dbReference type="PROSITE" id="PS50181"/>
    </source>
</evidence>
<proteinExistence type="predicted"/>
<organism evidence="2 3">
    <name type="scientific">Populus tomentosa</name>
    <name type="common">Chinese white poplar</name>
    <dbReference type="NCBI Taxonomy" id="118781"/>
    <lineage>
        <taxon>Eukaryota</taxon>
        <taxon>Viridiplantae</taxon>
        <taxon>Streptophyta</taxon>
        <taxon>Embryophyta</taxon>
        <taxon>Tracheophyta</taxon>
        <taxon>Spermatophyta</taxon>
        <taxon>Magnoliopsida</taxon>
        <taxon>eudicotyledons</taxon>
        <taxon>Gunneridae</taxon>
        <taxon>Pentapetalae</taxon>
        <taxon>rosids</taxon>
        <taxon>fabids</taxon>
        <taxon>Malpighiales</taxon>
        <taxon>Salicaceae</taxon>
        <taxon>Saliceae</taxon>
        <taxon>Populus</taxon>
    </lineage>
</organism>
<dbReference type="Pfam" id="PF00646">
    <property type="entry name" value="F-box"/>
    <property type="match status" value="2"/>
</dbReference>
<comment type="caution">
    <text evidence="2">The sequence shown here is derived from an EMBL/GenBank/DDBJ whole genome shotgun (WGS) entry which is preliminary data.</text>
</comment>
<dbReference type="Pfam" id="PF14299">
    <property type="entry name" value="PP2"/>
    <property type="match status" value="2"/>
</dbReference>
<dbReference type="OrthoDB" id="533833at2759"/>
<dbReference type="InterPro" id="IPR025886">
    <property type="entry name" value="PP2-like"/>
</dbReference>
<feature type="domain" description="F-box" evidence="1">
    <location>
        <begin position="104"/>
        <end position="150"/>
    </location>
</feature>
<dbReference type="Proteomes" id="UP000886885">
    <property type="component" value="Chromosome 18D"/>
</dbReference>
<dbReference type="PROSITE" id="PS50181">
    <property type="entry name" value="FBOX"/>
    <property type="match status" value="2"/>
</dbReference>
<dbReference type="AlphaFoldDB" id="A0A8X7XZK4"/>
<name>A0A8X7XZK4_POPTO</name>
<evidence type="ECO:0000313" key="3">
    <source>
        <dbReference type="Proteomes" id="UP000886885"/>
    </source>
</evidence>
<dbReference type="PANTHER" id="PTHR32278:SF143">
    <property type="entry name" value="F-BOX PROTEIN PP2-B1"/>
    <property type="match status" value="1"/>
</dbReference>
<dbReference type="InterPro" id="IPR001810">
    <property type="entry name" value="F-box_dom"/>
</dbReference>
<reference evidence="2" key="1">
    <citation type="journal article" date="2020" name="bioRxiv">
        <title>Hybrid origin of Populus tomentosa Carr. identified through genome sequencing and phylogenomic analysis.</title>
        <authorList>
            <person name="An X."/>
            <person name="Gao K."/>
            <person name="Chen Z."/>
            <person name="Li J."/>
            <person name="Yang X."/>
            <person name="Yang X."/>
            <person name="Zhou J."/>
            <person name="Guo T."/>
            <person name="Zhao T."/>
            <person name="Huang S."/>
            <person name="Miao D."/>
            <person name="Khan W.U."/>
            <person name="Rao P."/>
            <person name="Ye M."/>
            <person name="Lei B."/>
            <person name="Liao W."/>
            <person name="Wang J."/>
            <person name="Ji L."/>
            <person name="Li Y."/>
            <person name="Guo B."/>
            <person name="Mustafa N.S."/>
            <person name="Li S."/>
            <person name="Yun Q."/>
            <person name="Keller S.R."/>
            <person name="Mao J."/>
            <person name="Zhang R."/>
            <person name="Strauss S.H."/>
        </authorList>
    </citation>
    <scope>NUCLEOTIDE SEQUENCE</scope>
    <source>
        <strain evidence="2">GM15</strain>
        <tissue evidence="2">Leaf</tissue>
    </source>
</reference>
<evidence type="ECO:0000313" key="2">
    <source>
        <dbReference type="EMBL" id="KAG6739188.1"/>
    </source>
</evidence>
<dbReference type="CDD" id="cd22162">
    <property type="entry name" value="F-box_AtSKIP3-like"/>
    <property type="match status" value="2"/>
</dbReference>
<accession>A0A8X7XZK4</accession>